<gene>
    <name evidence="1" type="ORF">PHYPSEUDO_002348</name>
</gene>
<evidence type="ECO:0000313" key="2">
    <source>
        <dbReference type="Proteomes" id="UP000694044"/>
    </source>
</evidence>
<proteinExistence type="predicted"/>
<keyword evidence="2" id="KW-1185">Reference proteome</keyword>
<protein>
    <submittedName>
        <fullName evidence="1">Uncharacterized protein</fullName>
    </submittedName>
</protein>
<accession>A0A8T1WIE5</accession>
<evidence type="ECO:0000313" key="1">
    <source>
        <dbReference type="EMBL" id="KAG7392124.1"/>
    </source>
</evidence>
<name>A0A8T1WIE5_9STRA</name>
<dbReference type="OrthoDB" id="155775at2759"/>
<dbReference type="PANTHER" id="PTHR22538:SF1">
    <property type="entry name" value="VWFD DOMAIN-CONTAINING PROTEIN"/>
    <property type="match status" value="1"/>
</dbReference>
<dbReference type="EMBL" id="JAGDFM010000014">
    <property type="protein sequence ID" value="KAG7392124.1"/>
    <property type="molecule type" value="Genomic_DNA"/>
</dbReference>
<reference evidence="1" key="1">
    <citation type="submission" date="2021-02" db="EMBL/GenBank/DDBJ databases">
        <authorList>
            <person name="Palmer J.M."/>
        </authorList>
    </citation>
    <scope>NUCLEOTIDE SEQUENCE</scope>
    <source>
        <strain evidence="1">SCRP734</strain>
    </source>
</reference>
<dbReference type="Proteomes" id="UP000694044">
    <property type="component" value="Unassembled WGS sequence"/>
</dbReference>
<dbReference type="AlphaFoldDB" id="A0A8T1WIE5"/>
<dbReference type="PANTHER" id="PTHR22538">
    <property type="entry name" value="CILIA- AND FLAGELLA-ASSOCIATED PROTEIN 74"/>
    <property type="match status" value="1"/>
</dbReference>
<organism evidence="1 2">
    <name type="scientific">Phytophthora pseudosyringae</name>
    <dbReference type="NCBI Taxonomy" id="221518"/>
    <lineage>
        <taxon>Eukaryota</taxon>
        <taxon>Sar</taxon>
        <taxon>Stramenopiles</taxon>
        <taxon>Oomycota</taxon>
        <taxon>Peronosporomycetes</taxon>
        <taxon>Peronosporales</taxon>
        <taxon>Peronosporaceae</taxon>
        <taxon>Phytophthora</taxon>
    </lineage>
</organism>
<comment type="caution">
    <text evidence="1">The sequence shown here is derived from an EMBL/GenBank/DDBJ whole genome shotgun (WGS) entry which is preliminary data.</text>
</comment>
<sequence length="541" mass="57721">MTKKTVVAPMRVVVAFSIALSILGLAHPSTALERSQTHTSLSDAPSVKLHVTFKRKTMELHGQSEFDIYASPVVSANGVSVLYNSYTTFHDGDSEFTYTMMDGSAYVTTTDASDAETVRCLPANSLPFDKILPALNAATPIPSASIGDKSVECASGNLFRTTFAGAHYAICAEGETGFTAYSSDLDIAVEYLDGPVNVEKPDLTHGSISCKPVEKATSLTPTALALASGGKFPSSTSRVLKEAAHMEVGATTCETCPSAPRPCIFLHGSGNPNEVAELQDTPKLTKSKYGDMHGHAPCCSEIKYAVMDTTTAGWRNDTLHRKFCDHSLSMSSTSDVAAGIIDNTIIVTHSMGGIVMAHALAKGACKFSDTTSWVALSSTMTGTMASDYLTDVCKNEVSNVAVGLLEVIGQCPVSKARHSTVYQGGKYSTPSVDAAYVAAQEAYRGNVAAAMCSDSYTGLFSLYQSPSILSGVAVPHKSRRNDGLVEFQSCLGGLDENLFGNHWSDRFYRPQLNHADTAFLTGEGVLKNSQKPHKWFECLEL</sequence>